<dbReference type="Proteomes" id="UP000551878">
    <property type="component" value="Unassembled WGS sequence"/>
</dbReference>
<dbReference type="PANTHER" id="PTHR30250:SF10">
    <property type="entry name" value="LIPOPOLYSACCHARIDE BIOSYNTHESIS PROTEIN WZXC"/>
    <property type="match status" value="1"/>
</dbReference>
<protein>
    <submittedName>
        <fullName evidence="8">O-antigen/teichoic acid export membrane protein</fullName>
    </submittedName>
</protein>
<dbReference type="EMBL" id="JACHHB010000014">
    <property type="protein sequence ID" value="MBB5174555.1"/>
    <property type="molecule type" value="Genomic_DNA"/>
</dbReference>
<dbReference type="RefSeq" id="WP_184664971.1">
    <property type="nucleotide sequence ID" value="NZ_JACHHB010000014.1"/>
</dbReference>
<feature type="transmembrane region" description="Helical" evidence="7">
    <location>
        <begin position="20"/>
        <end position="38"/>
    </location>
</feature>
<dbReference type="InterPro" id="IPR050833">
    <property type="entry name" value="Poly_Biosynth_Transport"/>
</dbReference>
<comment type="subcellular location">
    <subcellularLocation>
        <location evidence="1">Cell membrane</location>
        <topology evidence="1">Multi-pass membrane protein</topology>
    </subcellularLocation>
</comment>
<comment type="caution">
    <text evidence="8">The sequence shown here is derived from an EMBL/GenBank/DDBJ whole genome shotgun (WGS) entry which is preliminary data.</text>
</comment>
<feature type="transmembrane region" description="Helical" evidence="7">
    <location>
        <begin position="206"/>
        <end position="226"/>
    </location>
</feature>
<feature type="transmembrane region" description="Helical" evidence="7">
    <location>
        <begin position="455"/>
        <end position="475"/>
    </location>
</feature>
<feature type="transmembrane region" description="Helical" evidence="7">
    <location>
        <begin position="86"/>
        <end position="106"/>
    </location>
</feature>
<gene>
    <name evidence="8" type="ORF">HNQ41_002772</name>
</gene>
<dbReference type="GO" id="GO:0005886">
    <property type="term" value="C:plasma membrane"/>
    <property type="evidence" value="ECO:0007669"/>
    <property type="project" value="UniProtKB-SubCell"/>
</dbReference>
<proteinExistence type="inferred from homology"/>
<evidence type="ECO:0000256" key="1">
    <source>
        <dbReference type="ARBA" id="ARBA00004651"/>
    </source>
</evidence>
<feature type="transmembrane region" description="Helical" evidence="7">
    <location>
        <begin position="241"/>
        <end position="258"/>
    </location>
</feature>
<feature type="transmembrane region" description="Helical" evidence="7">
    <location>
        <begin position="301"/>
        <end position="321"/>
    </location>
</feature>
<keyword evidence="6 7" id="KW-0472">Membrane</keyword>
<evidence type="ECO:0000313" key="8">
    <source>
        <dbReference type="EMBL" id="MBB5174555.1"/>
    </source>
</evidence>
<dbReference type="CDD" id="cd13127">
    <property type="entry name" value="MATE_tuaB_like"/>
    <property type="match status" value="1"/>
</dbReference>
<keyword evidence="5 7" id="KW-1133">Transmembrane helix</keyword>
<evidence type="ECO:0000256" key="5">
    <source>
        <dbReference type="ARBA" id="ARBA00022989"/>
    </source>
</evidence>
<evidence type="ECO:0000313" key="9">
    <source>
        <dbReference type="Proteomes" id="UP000551878"/>
    </source>
</evidence>
<reference evidence="8 9" key="1">
    <citation type="submission" date="2020-08" db="EMBL/GenBank/DDBJ databases">
        <title>Genomic Encyclopedia of Type Strains, Phase IV (KMG-IV): sequencing the most valuable type-strain genomes for metagenomic binning, comparative biology and taxonomic classification.</title>
        <authorList>
            <person name="Goeker M."/>
        </authorList>
    </citation>
    <scope>NUCLEOTIDE SEQUENCE [LARGE SCALE GENOMIC DNA]</scope>
    <source>
        <strain evidence="8 9">DSM 24696</strain>
    </source>
</reference>
<keyword evidence="3" id="KW-1003">Cell membrane</keyword>
<evidence type="ECO:0000256" key="2">
    <source>
        <dbReference type="ARBA" id="ARBA00007430"/>
    </source>
</evidence>
<name>A0A840QT62_9BACI</name>
<dbReference type="Pfam" id="PF13440">
    <property type="entry name" value="Polysacc_synt_3"/>
    <property type="match status" value="1"/>
</dbReference>
<feature type="transmembrane region" description="Helical" evidence="7">
    <location>
        <begin position="50"/>
        <end position="74"/>
    </location>
</feature>
<keyword evidence="4 7" id="KW-0812">Transmembrane</keyword>
<accession>A0A840QT62</accession>
<feature type="transmembrane region" description="Helical" evidence="7">
    <location>
        <begin position="376"/>
        <end position="399"/>
    </location>
</feature>
<dbReference type="AlphaFoldDB" id="A0A840QT62"/>
<feature type="transmembrane region" description="Helical" evidence="7">
    <location>
        <begin position="153"/>
        <end position="174"/>
    </location>
</feature>
<keyword evidence="9" id="KW-1185">Reference proteome</keyword>
<comment type="similarity">
    <text evidence="2">Belongs to the polysaccharide synthase family.</text>
</comment>
<evidence type="ECO:0000256" key="3">
    <source>
        <dbReference type="ARBA" id="ARBA00022475"/>
    </source>
</evidence>
<organism evidence="8 9">
    <name type="scientific">Texcoconibacillus texcoconensis</name>
    <dbReference type="NCBI Taxonomy" id="1095777"/>
    <lineage>
        <taxon>Bacteria</taxon>
        <taxon>Bacillati</taxon>
        <taxon>Bacillota</taxon>
        <taxon>Bacilli</taxon>
        <taxon>Bacillales</taxon>
        <taxon>Bacillaceae</taxon>
        <taxon>Texcoconibacillus</taxon>
    </lineage>
</organism>
<evidence type="ECO:0000256" key="6">
    <source>
        <dbReference type="ARBA" id="ARBA00023136"/>
    </source>
</evidence>
<feature type="transmembrane region" description="Helical" evidence="7">
    <location>
        <begin position="118"/>
        <end position="141"/>
    </location>
</feature>
<sequence>MEDKEVLSNLKSRAISSMKWTTFQTIIVGLSGPLLMIFKARYLTPEEFGVLAIVTIVIGLMNTIENFGISQAVIQKNEISREEQSSLFFFNIFLVLFLGGVLYTISDLLATVFDMPDLSYLLPLTSLIVIINGPSLLFRALLEKSLLFKEISLIKIFRNILLFIVTVLFLYLGYGLIGIVFAQLLAVASSVALILFVSLKNKLVNIMPYFSVKVIKPFLSFGIYVFGKQIMTFTTHRIDEVIIGLFLSNEILGIYHFAKNMLERLRNLITSSFSKVLFPVLSKLKNDINKLSNTYIRISKYLGFFAFPVFIGIAVTAEYFVPFIFGEQWIESIPFFQAFSIILIPLILTANLSSSLLYSLGKPSTVFYIDLVTNSLYVILLFIFAQFGIYAVVLAYGFYVVSKTMSLQFITSKQLLYGFFYYITEFKYILLASIVMTGFVLFVQTASDNYLDIRLIFGLSVLLGSIVYLVCLFKLENKAVKQLLKDVKIVK</sequence>
<evidence type="ECO:0000256" key="7">
    <source>
        <dbReference type="SAM" id="Phobius"/>
    </source>
</evidence>
<feature type="transmembrane region" description="Helical" evidence="7">
    <location>
        <begin position="333"/>
        <end position="356"/>
    </location>
</feature>
<evidence type="ECO:0000256" key="4">
    <source>
        <dbReference type="ARBA" id="ARBA00022692"/>
    </source>
</evidence>
<feature type="transmembrane region" description="Helical" evidence="7">
    <location>
        <begin position="419"/>
        <end position="443"/>
    </location>
</feature>
<dbReference type="PANTHER" id="PTHR30250">
    <property type="entry name" value="PST FAMILY PREDICTED COLANIC ACID TRANSPORTER"/>
    <property type="match status" value="1"/>
</dbReference>